<dbReference type="EMBL" id="CAEZUF010000018">
    <property type="protein sequence ID" value="CAB4587313.1"/>
    <property type="molecule type" value="Genomic_DNA"/>
</dbReference>
<dbReference type="SUPFAM" id="SSF52540">
    <property type="entry name" value="P-loop containing nucleoside triphosphate hydrolases"/>
    <property type="match status" value="1"/>
</dbReference>
<dbReference type="GO" id="GO:0016887">
    <property type="term" value="F:ATP hydrolysis activity"/>
    <property type="evidence" value="ECO:0007669"/>
    <property type="project" value="InterPro"/>
</dbReference>
<dbReference type="InterPro" id="IPR017871">
    <property type="entry name" value="ABC_transporter-like_CS"/>
</dbReference>
<dbReference type="InterPro" id="IPR003439">
    <property type="entry name" value="ABC_transporter-like_ATP-bd"/>
</dbReference>
<dbReference type="SMART" id="SM00382">
    <property type="entry name" value="AAA"/>
    <property type="match status" value="1"/>
</dbReference>
<evidence type="ECO:0000256" key="3">
    <source>
        <dbReference type="ARBA" id="ARBA00022840"/>
    </source>
</evidence>
<dbReference type="GO" id="GO:0005524">
    <property type="term" value="F:ATP binding"/>
    <property type="evidence" value="ECO:0007669"/>
    <property type="project" value="UniProtKB-KW"/>
</dbReference>
<dbReference type="GO" id="GO:0005886">
    <property type="term" value="C:plasma membrane"/>
    <property type="evidence" value="ECO:0007669"/>
    <property type="project" value="TreeGrafter"/>
</dbReference>
<dbReference type="InterPro" id="IPR003593">
    <property type="entry name" value="AAA+_ATPase"/>
</dbReference>
<evidence type="ECO:0000313" key="5">
    <source>
        <dbReference type="EMBL" id="CAB4587313.1"/>
    </source>
</evidence>
<evidence type="ECO:0000259" key="4">
    <source>
        <dbReference type="PROSITE" id="PS50893"/>
    </source>
</evidence>
<evidence type="ECO:0000256" key="1">
    <source>
        <dbReference type="ARBA" id="ARBA00022448"/>
    </source>
</evidence>
<name>A0A6J6FJZ0_9ZZZZ</name>
<keyword evidence="1" id="KW-0813">Transport</keyword>
<feature type="domain" description="ABC transporter" evidence="4">
    <location>
        <begin position="6"/>
        <end position="239"/>
    </location>
</feature>
<dbReference type="AlphaFoldDB" id="A0A6J6FJZ0"/>
<accession>A0A6J6FJZ0</accession>
<evidence type="ECO:0000256" key="2">
    <source>
        <dbReference type="ARBA" id="ARBA00022741"/>
    </source>
</evidence>
<sequence>MVESSFSATGISKSFGALKVLENVSITIKSGEMVGLLGPNGAGKTTFINIVAGYEHQDSGSVSLDGNSLDGMAPHDRARIGLARTFQSGRLFSNLPVSENIALGALGLGTTAKIANERTNSILEILNLEPLSNLNAGSISHGNARLVGLARAVAANPKYLIMDEPAAGLNEHEVPHLLDALSKINKDLGCGMFLVEHNVGLVAKACSRVVVLNTGNLIFDGTPFDALNNDAVKSAYLGDTSLEETAESSEK</sequence>
<dbReference type="EMBL" id="CAEZYX010000018">
    <property type="protein sequence ID" value="CAB4737347.1"/>
    <property type="molecule type" value="Genomic_DNA"/>
</dbReference>
<dbReference type="EMBL" id="CAEZWY010000004">
    <property type="protein sequence ID" value="CAB4662364.1"/>
    <property type="molecule type" value="Genomic_DNA"/>
</dbReference>
<keyword evidence="2" id="KW-0547">Nucleotide-binding</keyword>
<dbReference type="PANTHER" id="PTHR45772">
    <property type="entry name" value="CONSERVED COMPONENT OF ABC TRANSPORTER FOR NATURAL AMINO ACIDS-RELATED"/>
    <property type="match status" value="1"/>
</dbReference>
<evidence type="ECO:0000313" key="7">
    <source>
        <dbReference type="EMBL" id="CAB4737347.1"/>
    </source>
</evidence>
<reference evidence="5" key="1">
    <citation type="submission" date="2020-05" db="EMBL/GenBank/DDBJ databases">
        <authorList>
            <person name="Chiriac C."/>
            <person name="Salcher M."/>
            <person name="Ghai R."/>
            <person name="Kavagutti S V."/>
        </authorList>
    </citation>
    <scope>NUCLEOTIDE SEQUENCE</scope>
</reference>
<evidence type="ECO:0000313" key="6">
    <source>
        <dbReference type="EMBL" id="CAB4662364.1"/>
    </source>
</evidence>
<proteinExistence type="predicted"/>
<keyword evidence="3" id="KW-0067">ATP-binding</keyword>
<gene>
    <name evidence="5" type="ORF">UFOPK1791_00331</name>
    <name evidence="6" type="ORF">UFOPK2312_00082</name>
    <name evidence="7" type="ORF">UFOPK2802_00315</name>
</gene>
<organism evidence="5">
    <name type="scientific">freshwater metagenome</name>
    <dbReference type="NCBI Taxonomy" id="449393"/>
    <lineage>
        <taxon>unclassified sequences</taxon>
        <taxon>metagenomes</taxon>
        <taxon>ecological metagenomes</taxon>
    </lineage>
</organism>
<dbReference type="InterPro" id="IPR027417">
    <property type="entry name" value="P-loop_NTPase"/>
</dbReference>
<dbReference type="Pfam" id="PF00005">
    <property type="entry name" value="ABC_tran"/>
    <property type="match status" value="1"/>
</dbReference>
<dbReference type="InterPro" id="IPR051120">
    <property type="entry name" value="ABC_AA/LPS_Transport"/>
</dbReference>
<dbReference type="Gene3D" id="3.40.50.300">
    <property type="entry name" value="P-loop containing nucleotide triphosphate hydrolases"/>
    <property type="match status" value="1"/>
</dbReference>
<dbReference type="PROSITE" id="PS50893">
    <property type="entry name" value="ABC_TRANSPORTER_2"/>
    <property type="match status" value="1"/>
</dbReference>
<protein>
    <submittedName>
        <fullName evidence="5">Unannotated protein</fullName>
    </submittedName>
</protein>
<dbReference type="PROSITE" id="PS00211">
    <property type="entry name" value="ABC_TRANSPORTER_1"/>
    <property type="match status" value="1"/>
</dbReference>